<comment type="catalytic activity">
    <reaction evidence="6">
        <text>(6S)-NADPHX + ADP = AMP + phosphate + NADPH + H(+)</text>
        <dbReference type="Rhea" id="RHEA:32235"/>
        <dbReference type="ChEBI" id="CHEBI:15378"/>
        <dbReference type="ChEBI" id="CHEBI:43474"/>
        <dbReference type="ChEBI" id="CHEBI:57783"/>
        <dbReference type="ChEBI" id="CHEBI:64076"/>
        <dbReference type="ChEBI" id="CHEBI:456215"/>
        <dbReference type="ChEBI" id="CHEBI:456216"/>
        <dbReference type="EC" id="4.2.1.136"/>
    </reaction>
</comment>
<keyword evidence="2 6" id="KW-0067">ATP-binding</keyword>
<sequence>MEKFIIPERKKDTHKGTYGHLFVIGGSPGLTGAVCLTSNAALRTGCGMVTAGVPESLNEIFEIKLTEVMSKPLPETGRRTISPLAVDKCLDFIEKNADGVVIGPGISTDSGPHLFFNQIFPHIKKPVVIDADGLKILSKNLDNIEKKEGQLIITPHPGEMSVLTGIPISEIQSKRDEVASAFAKKYNVIVVLKGYRTIVSNGRDIYTNLTGNPGMATAGSGDVLSGIIGALVVQGFSLWMSATMGTYLHGLAGDIAAKKYGEYSIVAGDIIECLPEAIKHIQKSHKKEP</sequence>
<comment type="cofactor">
    <cofactor evidence="6">
        <name>Mg(2+)</name>
        <dbReference type="ChEBI" id="CHEBI:18420"/>
    </cofactor>
</comment>
<dbReference type="InterPro" id="IPR000631">
    <property type="entry name" value="CARKD"/>
</dbReference>
<keyword evidence="4 6" id="KW-0520">NAD</keyword>
<dbReference type="Gene3D" id="3.40.1190.20">
    <property type="match status" value="1"/>
</dbReference>
<evidence type="ECO:0000256" key="3">
    <source>
        <dbReference type="ARBA" id="ARBA00022857"/>
    </source>
</evidence>
<evidence type="ECO:0000256" key="5">
    <source>
        <dbReference type="ARBA" id="ARBA00023239"/>
    </source>
</evidence>
<comment type="caution">
    <text evidence="8">The sequence shown here is derived from an EMBL/GenBank/DDBJ whole genome shotgun (WGS) entry which is preliminary data.</text>
</comment>
<dbReference type="PANTHER" id="PTHR12592:SF0">
    <property type="entry name" value="ATP-DEPENDENT (S)-NAD(P)H-HYDRATE DEHYDRATASE"/>
    <property type="match status" value="1"/>
</dbReference>
<dbReference type="PANTHER" id="PTHR12592">
    <property type="entry name" value="ATP-DEPENDENT (S)-NAD(P)H-HYDRATE DEHYDRATASE FAMILY MEMBER"/>
    <property type="match status" value="1"/>
</dbReference>
<feature type="binding site" evidence="6">
    <location>
        <position position="222"/>
    </location>
    <ligand>
        <name>(6S)-NADPHX</name>
        <dbReference type="ChEBI" id="CHEBI:64076"/>
    </ligand>
</feature>
<feature type="binding site" evidence="6">
    <location>
        <position position="156"/>
    </location>
    <ligand>
        <name>(6S)-NADPHX</name>
        <dbReference type="ChEBI" id="CHEBI:64076"/>
    </ligand>
</feature>
<comment type="similarity">
    <text evidence="6">Belongs to the NnrD/CARKD family.</text>
</comment>
<dbReference type="HAMAP" id="MF_01965">
    <property type="entry name" value="NADHX_dehydratase"/>
    <property type="match status" value="1"/>
</dbReference>
<feature type="domain" description="YjeF C-terminal" evidence="7">
    <location>
        <begin position="1"/>
        <end position="281"/>
    </location>
</feature>
<accession>A0A1V6CB33</accession>
<keyword evidence="3 6" id="KW-0521">NADP</keyword>
<dbReference type="GO" id="GO:0052855">
    <property type="term" value="F:ADP-dependent NAD(P)H-hydrate dehydratase activity"/>
    <property type="evidence" value="ECO:0007669"/>
    <property type="project" value="UniProtKB-UniRule"/>
</dbReference>
<dbReference type="NCBIfam" id="TIGR00196">
    <property type="entry name" value="yjeF_cterm"/>
    <property type="match status" value="1"/>
</dbReference>
<dbReference type="EC" id="4.2.1.136" evidence="6"/>
<protein>
    <recommendedName>
        <fullName evidence="6">ADP-dependent (S)-NAD(P)H-hydrate dehydratase</fullName>
        <ecNumber evidence="6">4.2.1.136</ecNumber>
    </recommendedName>
    <alternativeName>
        <fullName evidence="6">ADP-dependent NAD(P)HX dehydratase</fullName>
    </alternativeName>
</protein>
<dbReference type="GO" id="GO:0046496">
    <property type="term" value="P:nicotinamide nucleotide metabolic process"/>
    <property type="evidence" value="ECO:0007669"/>
    <property type="project" value="UniProtKB-UniRule"/>
</dbReference>
<evidence type="ECO:0000313" key="8">
    <source>
        <dbReference type="EMBL" id="OQB74090.1"/>
    </source>
</evidence>
<dbReference type="Proteomes" id="UP000485562">
    <property type="component" value="Unassembled WGS sequence"/>
</dbReference>
<feature type="binding site" evidence="6">
    <location>
        <position position="33"/>
    </location>
    <ligand>
        <name>(6S)-NADPHX</name>
        <dbReference type="ChEBI" id="CHEBI:64076"/>
    </ligand>
</feature>
<reference evidence="8" key="1">
    <citation type="submission" date="2017-02" db="EMBL/GenBank/DDBJ databases">
        <title>Delving into the versatile metabolic prowess of the omnipresent phylum Bacteroidetes.</title>
        <authorList>
            <person name="Nobu M.K."/>
            <person name="Mei R."/>
            <person name="Narihiro T."/>
            <person name="Kuroda K."/>
            <person name="Liu W.-T."/>
        </authorList>
    </citation>
    <scope>NUCLEOTIDE SEQUENCE</scope>
    <source>
        <strain evidence="8">ADurb.Bin131</strain>
    </source>
</reference>
<dbReference type="GO" id="GO:0110051">
    <property type="term" value="P:metabolite repair"/>
    <property type="evidence" value="ECO:0007669"/>
    <property type="project" value="TreeGrafter"/>
</dbReference>
<comment type="function">
    <text evidence="6">Catalyzes the dehydration of the S-form of NAD(P)HX at the expense of ADP, which is converted to AMP. Together with NAD(P)HX epimerase, which catalyzes the epimerization of the S- and R-forms, the enzyme allows the repair of both epimers of NAD(P)HX, a damaged form of NAD(P)H that is a result of enzymatic or heat-dependent hydration.</text>
</comment>
<name>A0A1V6CB33_UNCT6</name>
<evidence type="ECO:0000259" key="7">
    <source>
        <dbReference type="PROSITE" id="PS51383"/>
    </source>
</evidence>
<gene>
    <name evidence="8" type="primary">nnr_1</name>
    <name evidence="6" type="synonym">nnrD</name>
    <name evidence="8" type="ORF">BWX89_00656</name>
</gene>
<keyword evidence="1 6" id="KW-0547">Nucleotide-binding</keyword>
<dbReference type="PROSITE" id="PS01050">
    <property type="entry name" value="YJEF_C_2"/>
    <property type="match status" value="1"/>
</dbReference>
<proteinExistence type="inferred from homology"/>
<feature type="binding site" evidence="6">
    <location>
        <position position="105"/>
    </location>
    <ligand>
        <name>(6S)-NADPHX</name>
        <dbReference type="ChEBI" id="CHEBI:64076"/>
    </ligand>
</feature>
<dbReference type="InterPro" id="IPR029056">
    <property type="entry name" value="Ribokinase-like"/>
</dbReference>
<evidence type="ECO:0000256" key="2">
    <source>
        <dbReference type="ARBA" id="ARBA00022840"/>
    </source>
</evidence>
<dbReference type="AlphaFoldDB" id="A0A1V6CB33"/>
<evidence type="ECO:0000256" key="6">
    <source>
        <dbReference type="HAMAP-Rule" id="MF_01965"/>
    </source>
</evidence>
<evidence type="ECO:0000256" key="4">
    <source>
        <dbReference type="ARBA" id="ARBA00023027"/>
    </source>
</evidence>
<dbReference type="InterPro" id="IPR017953">
    <property type="entry name" value="Carbohydrate_kinase_pred_CS"/>
</dbReference>
<dbReference type="GO" id="GO:0005524">
    <property type="term" value="F:ATP binding"/>
    <property type="evidence" value="ECO:0007669"/>
    <property type="project" value="UniProtKB-KW"/>
</dbReference>
<dbReference type="SUPFAM" id="SSF53613">
    <property type="entry name" value="Ribokinase-like"/>
    <property type="match status" value="1"/>
</dbReference>
<feature type="binding site" evidence="6">
    <location>
        <position position="221"/>
    </location>
    <ligand>
        <name>AMP</name>
        <dbReference type="ChEBI" id="CHEBI:456215"/>
    </ligand>
</feature>
<organism evidence="8">
    <name type="scientific">candidate division TA06 bacterium ADurb.Bin131</name>
    <dbReference type="NCBI Taxonomy" id="1852827"/>
    <lineage>
        <taxon>Bacteria</taxon>
        <taxon>Bacteria division TA06</taxon>
    </lineage>
</organism>
<comment type="catalytic activity">
    <reaction evidence="6">
        <text>(6S)-NADHX + ADP = AMP + phosphate + NADH + H(+)</text>
        <dbReference type="Rhea" id="RHEA:32223"/>
        <dbReference type="ChEBI" id="CHEBI:15378"/>
        <dbReference type="ChEBI" id="CHEBI:43474"/>
        <dbReference type="ChEBI" id="CHEBI:57945"/>
        <dbReference type="ChEBI" id="CHEBI:64074"/>
        <dbReference type="ChEBI" id="CHEBI:456215"/>
        <dbReference type="ChEBI" id="CHEBI:456216"/>
        <dbReference type="EC" id="4.2.1.136"/>
    </reaction>
</comment>
<keyword evidence="5 6" id="KW-0456">Lyase</keyword>
<dbReference type="EMBL" id="MWDQ01000052">
    <property type="protein sequence ID" value="OQB74090.1"/>
    <property type="molecule type" value="Genomic_DNA"/>
</dbReference>
<dbReference type="GO" id="GO:0052856">
    <property type="term" value="F:NAD(P)HX epimerase activity"/>
    <property type="evidence" value="ECO:0007669"/>
    <property type="project" value="TreeGrafter"/>
</dbReference>
<evidence type="ECO:0000256" key="1">
    <source>
        <dbReference type="ARBA" id="ARBA00022741"/>
    </source>
</evidence>
<dbReference type="Pfam" id="PF01256">
    <property type="entry name" value="Carb_kinase"/>
    <property type="match status" value="1"/>
</dbReference>
<comment type="subunit">
    <text evidence="6">Homotetramer.</text>
</comment>
<feature type="binding site" evidence="6">
    <location>
        <begin position="193"/>
        <end position="197"/>
    </location>
    <ligand>
        <name>AMP</name>
        <dbReference type="ChEBI" id="CHEBI:456215"/>
    </ligand>
</feature>
<dbReference type="PROSITE" id="PS51383">
    <property type="entry name" value="YJEF_C_3"/>
    <property type="match status" value="1"/>
</dbReference>
<dbReference type="CDD" id="cd01171">
    <property type="entry name" value="YXKO-related"/>
    <property type="match status" value="1"/>
</dbReference>